<comment type="caution">
    <text evidence="2">The sequence shown here is derived from an EMBL/GenBank/DDBJ whole genome shotgun (WGS) entry which is preliminary data.</text>
</comment>
<dbReference type="AlphaFoldDB" id="A0A835UWY5"/>
<protein>
    <submittedName>
        <fullName evidence="2">Uncharacterized protein</fullName>
    </submittedName>
</protein>
<feature type="region of interest" description="Disordered" evidence="1">
    <location>
        <begin position="95"/>
        <end position="136"/>
    </location>
</feature>
<feature type="compositionally biased region" description="Polar residues" evidence="1">
    <location>
        <begin position="100"/>
        <end position="116"/>
    </location>
</feature>
<evidence type="ECO:0000313" key="3">
    <source>
        <dbReference type="Proteomes" id="UP000639772"/>
    </source>
</evidence>
<dbReference type="EMBL" id="JADCNM010000006">
    <property type="protein sequence ID" value="KAG0478959.1"/>
    <property type="molecule type" value="Genomic_DNA"/>
</dbReference>
<dbReference type="Proteomes" id="UP000639772">
    <property type="component" value="Chromosome 6"/>
</dbReference>
<proteinExistence type="predicted"/>
<evidence type="ECO:0000313" key="2">
    <source>
        <dbReference type="EMBL" id="KAG0478959.1"/>
    </source>
</evidence>
<sequence>MEAISTCVDQVNSSESSCCEDENMKVTSGCPRFDKAASKEASRCLNTPTGKDGWNESQEWTVLECVYSNDEGDCKRPDLIKVNSGCGGSFTDKSIDGSRKSSSNPCSVDQVSSSMSVHWEDGDKKETGDSCNEPRVNRKIGWNESRGLNAQELADSCDENSYRKPNLDGSGEFSPKCYWKKSAIWTASKGYSTGKDQWECNKCGLCTSGSFGFQKRDWKGFNDRRENGHGSGWDEPFIHKDPDEGRKLKLKTCFDNQARSRKCGQWKDGDPIKATNRWSKWDFDASQKNQQYPRFPSRKGNSNVSLRWAASESGDFGENVYRDPSIVQSLFRSNARVPTKQLSPTSSPNSALLKSESCTIAESKISFTEKKMECSPASSLTDQLPEVARKTIHGSRIPSPVWKHRQHSWDHRDKRAGTALNGDCLSRSRRGIQYKYSCGDSFQAYSHEDTAEVVAKECNTFEDAGTMLMKIHLDIGIIHKIHYTGPVWILMNQGMTSRLMFI</sequence>
<accession>A0A835UWY5</accession>
<evidence type="ECO:0000256" key="1">
    <source>
        <dbReference type="SAM" id="MobiDB-lite"/>
    </source>
</evidence>
<name>A0A835UWY5_VANPL</name>
<organism evidence="2 3">
    <name type="scientific">Vanilla planifolia</name>
    <name type="common">Vanilla</name>
    <dbReference type="NCBI Taxonomy" id="51239"/>
    <lineage>
        <taxon>Eukaryota</taxon>
        <taxon>Viridiplantae</taxon>
        <taxon>Streptophyta</taxon>
        <taxon>Embryophyta</taxon>
        <taxon>Tracheophyta</taxon>
        <taxon>Spermatophyta</taxon>
        <taxon>Magnoliopsida</taxon>
        <taxon>Liliopsida</taxon>
        <taxon>Asparagales</taxon>
        <taxon>Orchidaceae</taxon>
        <taxon>Vanilloideae</taxon>
        <taxon>Vanilleae</taxon>
        <taxon>Vanilla</taxon>
    </lineage>
</organism>
<gene>
    <name evidence="2" type="ORF">HPP92_013678</name>
</gene>
<reference evidence="2 3" key="1">
    <citation type="journal article" date="2020" name="Nat. Food">
        <title>A phased Vanilla planifolia genome enables genetic improvement of flavour and production.</title>
        <authorList>
            <person name="Hasing T."/>
            <person name="Tang H."/>
            <person name="Brym M."/>
            <person name="Khazi F."/>
            <person name="Huang T."/>
            <person name="Chambers A.H."/>
        </authorList>
    </citation>
    <scope>NUCLEOTIDE SEQUENCE [LARGE SCALE GENOMIC DNA]</scope>
    <source>
        <tissue evidence="2">Leaf</tissue>
    </source>
</reference>
<feature type="compositionally biased region" description="Basic and acidic residues" evidence="1">
    <location>
        <begin position="118"/>
        <end position="128"/>
    </location>
</feature>